<dbReference type="InterPro" id="IPR052698">
    <property type="entry name" value="MoCofactor_Util/Proc"/>
</dbReference>
<proteinExistence type="predicted"/>
<dbReference type="InterPro" id="IPR027051">
    <property type="entry name" value="XdhC_Rossmann_dom"/>
</dbReference>
<evidence type="ECO:0000259" key="1">
    <source>
        <dbReference type="Pfam" id="PF02625"/>
    </source>
</evidence>
<protein>
    <recommendedName>
        <fullName evidence="5">Xanthine dehydrogenase</fullName>
    </recommendedName>
</protein>
<feature type="domain" description="XdhC Rossmann" evidence="2">
    <location>
        <begin position="101"/>
        <end position="227"/>
    </location>
</feature>
<organism evidence="3 4">
    <name type="scientific">Aurantiacibacter luteus</name>
    <dbReference type="NCBI Taxonomy" id="1581420"/>
    <lineage>
        <taxon>Bacteria</taxon>
        <taxon>Pseudomonadati</taxon>
        <taxon>Pseudomonadota</taxon>
        <taxon>Alphaproteobacteria</taxon>
        <taxon>Sphingomonadales</taxon>
        <taxon>Erythrobacteraceae</taxon>
        <taxon>Aurantiacibacter</taxon>
    </lineage>
</organism>
<evidence type="ECO:0008006" key="5">
    <source>
        <dbReference type="Google" id="ProtNLM"/>
    </source>
</evidence>
<dbReference type="EMBL" id="LBHB01000001">
    <property type="protein sequence ID" value="KLE35987.1"/>
    <property type="molecule type" value="Genomic_DNA"/>
</dbReference>
<gene>
    <name evidence="3" type="ORF">AAW00_00225</name>
</gene>
<comment type="caution">
    <text evidence="3">The sequence shown here is derived from an EMBL/GenBank/DDBJ whole genome shotgun (WGS) entry which is preliminary data.</text>
</comment>
<name>A0A0G9MYY0_9SPHN</name>
<evidence type="ECO:0000259" key="2">
    <source>
        <dbReference type="Pfam" id="PF13478"/>
    </source>
</evidence>
<sequence length="241" mass="25515">MAVLPDGSVAGSLADGCLERELASEVLAGGAPRVLRYGAGSPKIDFRLPCGGGLDILIDPAPDRTAAQAVLTRLDAREEAALVLPEPSPMAGRRYVPQLRLVLLGEGSELAALEHIGAQAGIAVESHGRETLALGTRPDHLIADRWTAVALMFHDHEWERAILDWALRTPAFFIGAQGGAPARATREAALVEAGFDPRQVARVASPIGTVKHSREPAGLALSVLAAIAGAYELRHPHHRDR</sequence>
<accession>A0A0G9MYY0</accession>
<keyword evidence="4" id="KW-1185">Reference proteome</keyword>
<dbReference type="PATRIC" id="fig|1581420.6.peg.47"/>
<evidence type="ECO:0000313" key="4">
    <source>
        <dbReference type="Proteomes" id="UP000053464"/>
    </source>
</evidence>
<dbReference type="Proteomes" id="UP000053464">
    <property type="component" value="Unassembled WGS sequence"/>
</dbReference>
<dbReference type="STRING" id="1581420.AAW00_00225"/>
<reference evidence="3 4" key="1">
    <citation type="submission" date="2015-04" db="EMBL/GenBank/DDBJ databases">
        <title>The draft genome sequence of Erythrobacter luteus KA37.</title>
        <authorList>
            <person name="Zhuang L."/>
            <person name="Liu Y."/>
            <person name="Shao Z."/>
        </authorList>
    </citation>
    <scope>NUCLEOTIDE SEQUENCE [LARGE SCALE GENOMIC DNA]</scope>
    <source>
        <strain evidence="3 4">KA37</strain>
    </source>
</reference>
<evidence type="ECO:0000313" key="3">
    <source>
        <dbReference type="EMBL" id="KLE35987.1"/>
    </source>
</evidence>
<dbReference type="PANTHER" id="PTHR30388:SF4">
    <property type="entry name" value="MOLYBDENUM COFACTOR INSERTION CHAPERONE PAOD"/>
    <property type="match status" value="1"/>
</dbReference>
<dbReference type="Pfam" id="PF13478">
    <property type="entry name" value="XdhC_C"/>
    <property type="match status" value="1"/>
</dbReference>
<feature type="domain" description="XdhC- CoxI" evidence="1">
    <location>
        <begin position="1"/>
        <end position="38"/>
    </location>
</feature>
<dbReference type="Gene3D" id="3.40.50.720">
    <property type="entry name" value="NAD(P)-binding Rossmann-like Domain"/>
    <property type="match status" value="1"/>
</dbReference>
<dbReference type="AlphaFoldDB" id="A0A0G9MYY0"/>
<dbReference type="Pfam" id="PF02625">
    <property type="entry name" value="XdhC_CoxI"/>
    <property type="match status" value="1"/>
</dbReference>
<dbReference type="PANTHER" id="PTHR30388">
    <property type="entry name" value="ALDEHYDE OXIDOREDUCTASE MOLYBDENUM COFACTOR ASSEMBLY PROTEIN"/>
    <property type="match status" value="1"/>
</dbReference>
<dbReference type="InterPro" id="IPR003777">
    <property type="entry name" value="XdhC_CoxI"/>
</dbReference>